<comment type="caution">
    <text evidence="2">The sequence shown here is derived from an EMBL/GenBank/DDBJ whole genome shotgun (WGS) entry which is preliminary data.</text>
</comment>
<evidence type="ECO:0000313" key="3">
    <source>
        <dbReference type="Proteomes" id="UP000828390"/>
    </source>
</evidence>
<name>A0A9D4GQ77_DREPO</name>
<dbReference type="Proteomes" id="UP000828390">
    <property type="component" value="Unassembled WGS sequence"/>
</dbReference>
<keyword evidence="3" id="KW-1185">Reference proteome</keyword>
<dbReference type="EMBL" id="JAIWYP010000005">
    <property type="protein sequence ID" value="KAH3819763.1"/>
    <property type="molecule type" value="Genomic_DNA"/>
</dbReference>
<dbReference type="AlphaFoldDB" id="A0A9D4GQ77"/>
<sequence length="83" mass="9291">MSSGIAHYQDIPLRLCAQITDSKMSTGNTYFNSSINGHQTWNGFLIYCKKVLHSLAENPSQSNPPSIRTHILQNWPCGFYMAG</sequence>
<accession>A0A9D4GQ77</accession>
<reference evidence="2" key="1">
    <citation type="journal article" date="2019" name="bioRxiv">
        <title>The Genome of the Zebra Mussel, Dreissena polymorpha: A Resource for Invasive Species Research.</title>
        <authorList>
            <person name="McCartney M.A."/>
            <person name="Auch B."/>
            <person name="Kono T."/>
            <person name="Mallez S."/>
            <person name="Zhang Y."/>
            <person name="Obille A."/>
            <person name="Becker A."/>
            <person name="Abrahante J.E."/>
            <person name="Garbe J."/>
            <person name="Badalamenti J.P."/>
            <person name="Herman A."/>
            <person name="Mangelson H."/>
            <person name="Liachko I."/>
            <person name="Sullivan S."/>
            <person name="Sone E.D."/>
            <person name="Koren S."/>
            <person name="Silverstein K.A.T."/>
            <person name="Beckman K.B."/>
            <person name="Gohl D.M."/>
        </authorList>
    </citation>
    <scope>NUCLEOTIDE SEQUENCE</scope>
    <source>
        <strain evidence="2">Duluth1</strain>
        <tissue evidence="2">Whole animal</tissue>
    </source>
</reference>
<proteinExistence type="predicted"/>
<evidence type="ECO:0000313" key="2">
    <source>
        <dbReference type="EMBL" id="KAH3819763.1"/>
    </source>
</evidence>
<gene>
    <name evidence="1" type="ORF">DPMN_121414</name>
    <name evidence="2" type="ORF">DPMN_121507</name>
</gene>
<reference evidence="2" key="2">
    <citation type="submission" date="2020-11" db="EMBL/GenBank/DDBJ databases">
        <authorList>
            <person name="McCartney M.A."/>
            <person name="Auch B."/>
            <person name="Kono T."/>
            <person name="Mallez S."/>
            <person name="Becker A."/>
            <person name="Gohl D.M."/>
            <person name="Silverstein K.A.T."/>
            <person name="Koren S."/>
            <person name="Bechman K.B."/>
            <person name="Herman A."/>
            <person name="Abrahante J.E."/>
            <person name="Garbe J."/>
        </authorList>
    </citation>
    <scope>NUCLEOTIDE SEQUENCE</scope>
    <source>
        <strain evidence="2">Duluth1</strain>
        <tissue evidence="2">Whole animal</tissue>
    </source>
</reference>
<organism evidence="2 3">
    <name type="scientific">Dreissena polymorpha</name>
    <name type="common">Zebra mussel</name>
    <name type="synonym">Mytilus polymorpha</name>
    <dbReference type="NCBI Taxonomy" id="45954"/>
    <lineage>
        <taxon>Eukaryota</taxon>
        <taxon>Metazoa</taxon>
        <taxon>Spiralia</taxon>
        <taxon>Lophotrochozoa</taxon>
        <taxon>Mollusca</taxon>
        <taxon>Bivalvia</taxon>
        <taxon>Autobranchia</taxon>
        <taxon>Heteroconchia</taxon>
        <taxon>Euheterodonta</taxon>
        <taxon>Imparidentia</taxon>
        <taxon>Neoheterodontei</taxon>
        <taxon>Myida</taxon>
        <taxon>Dreissenoidea</taxon>
        <taxon>Dreissenidae</taxon>
        <taxon>Dreissena</taxon>
    </lineage>
</organism>
<dbReference type="EMBL" id="JAIWYP010000005">
    <property type="protein sequence ID" value="KAH3819672.1"/>
    <property type="molecule type" value="Genomic_DNA"/>
</dbReference>
<evidence type="ECO:0000313" key="1">
    <source>
        <dbReference type="EMBL" id="KAH3819672.1"/>
    </source>
</evidence>
<protein>
    <submittedName>
        <fullName evidence="2">Uncharacterized protein</fullName>
    </submittedName>
</protein>